<feature type="active site" evidence="10">
    <location>
        <position position="158"/>
    </location>
</feature>
<comment type="function">
    <text evidence="2">Removes 5-oxoproline from various penultimate amino acid residues except L-proline.</text>
</comment>
<dbReference type="AlphaFoldDB" id="A0AAJ1RFP3"/>
<dbReference type="GO" id="GO:0016920">
    <property type="term" value="F:pyroglutamyl-peptidase activity"/>
    <property type="evidence" value="ECO:0007669"/>
    <property type="project" value="UniProtKB-EC"/>
</dbReference>
<dbReference type="CDD" id="cd00501">
    <property type="entry name" value="Peptidase_C15"/>
    <property type="match status" value="1"/>
</dbReference>
<dbReference type="Gene3D" id="3.40.630.20">
    <property type="entry name" value="Peptidase C15, pyroglutamyl peptidase I-like"/>
    <property type="match status" value="1"/>
</dbReference>
<proteinExistence type="inferred from homology"/>
<reference evidence="11" key="1">
    <citation type="submission" date="2019-01" db="EMBL/GenBank/DDBJ databases">
        <title>Oenococcus sicerae UCMA17102.</title>
        <authorList>
            <person name="Cousin F.J."/>
            <person name="Le Guellec R."/>
            <person name="Cretenet M."/>
        </authorList>
    </citation>
    <scope>NUCLEOTIDE SEQUENCE</scope>
    <source>
        <strain evidence="11">UCMA17102</strain>
    </source>
</reference>
<evidence type="ECO:0000256" key="1">
    <source>
        <dbReference type="ARBA" id="ARBA00001770"/>
    </source>
</evidence>
<name>A0AAJ1RFP3_9LACO</name>
<dbReference type="GO" id="GO:0005829">
    <property type="term" value="C:cytosol"/>
    <property type="evidence" value="ECO:0007669"/>
    <property type="project" value="InterPro"/>
</dbReference>
<dbReference type="SUPFAM" id="SSF53182">
    <property type="entry name" value="Pyrrolidone carboxyl peptidase (pyroglutamate aminopeptidase)"/>
    <property type="match status" value="1"/>
</dbReference>
<comment type="subcellular location">
    <subcellularLocation>
        <location evidence="3">Cytoplasm</location>
    </subcellularLocation>
</comment>
<evidence type="ECO:0000313" key="11">
    <source>
        <dbReference type="EMBL" id="MDN6900986.1"/>
    </source>
</evidence>
<evidence type="ECO:0000256" key="2">
    <source>
        <dbReference type="ARBA" id="ARBA00002280"/>
    </source>
</evidence>
<evidence type="ECO:0000256" key="8">
    <source>
        <dbReference type="ARBA" id="ARBA00022807"/>
    </source>
</evidence>
<keyword evidence="8" id="KW-0788">Thiol protease</keyword>
<dbReference type="PRINTS" id="PR00706">
    <property type="entry name" value="PYROGLUPTASE"/>
</dbReference>
<sequence length="223" mass="24329">MPTCTFLIRPDWPSGGSMKILVTGFDPFGQDKVNPSWQAVDALADAIDDIEVLKLLLPTAFKRSKQLLVSEISMQQPDAVLCVGLAGGRSAVSIEKVAINYADAGIPDNDGNQPKHEKLDQKGPAAYFASLPVDQLLQALHAHELPAELSLSAGAYVCNATMYQLLNYLARQNLRTIGGFVHLPFTPEMRHEDQASLPLAIDEQALGVIISSINHYLKEEKHD</sequence>
<dbReference type="Pfam" id="PF01470">
    <property type="entry name" value="Peptidase_C15"/>
    <property type="match status" value="1"/>
</dbReference>
<dbReference type="EC" id="3.4.19.3" evidence="9"/>
<evidence type="ECO:0000256" key="3">
    <source>
        <dbReference type="ARBA" id="ARBA00004496"/>
    </source>
</evidence>
<dbReference type="InterPro" id="IPR000816">
    <property type="entry name" value="Peptidase_C15"/>
</dbReference>
<accession>A0AAJ1RFP3</accession>
<dbReference type="PIRSF" id="PIRSF015592">
    <property type="entry name" value="Prld-crbxl_pptds"/>
    <property type="match status" value="1"/>
</dbReference>
<dbReference type="InterPro" id="IPR036440">
    <property type="entry name" value="Peptidase_C15-like_sf"/>
</dbReference>
<dbReference type="NCBIfam" id="NF009676">
    <property type="entry name" value="PRK13197.1"/>
    <property type="match status" value="1"/>
</dbReference>
<comment type="caution">
    <text evidence="11">The sequence shown here is derived from an EMBL/GenBank/DDBJ whole genome shotgun (WGS) entry which is preliminary data.</text>
</comment>
<feature type="active site" evidence="9">
    <location>
        <position position="95"/>
    </location>
</feature>
<dbReference type="Proteomes" id="UP001167919">
    <property type="component" value="Unassembled WGS sequence"/>
</dbReference>
<dbReference type="PROSITE" id="PS01334">
    <property type="entry name" value="PYRASE_CYS"/>
    <property type="match status" value="1"/>
</dbReference>
<dbReference type="NCBIfam" id="TIGR00504">
    <property type="entry name" value="pyro_pdase"/>
    <property type="match status" value="1"/>
</dbReference>
<evidence type="ECO:0000313" key="12">
    <source>
        <dbReference type="Proteomes" id="UP001167919"/>
    </source>
</evidence>
<dbReference type="InterPro" id="IPR016125">
    <property type="entry name" value="Peptidase_C15-like"/>
</dbReference>
<dbReference type="GO" id="GO:0006508">
    <property type="term" value="P:proteolysis"/>
    <property type="evidence" value="ECO:0007669"/>
    <property type="project" value="UniProtKB-KW"/>
</dbReference>
<evidence type="ECO:0000256" key="9">
    <source>
        <dbReference type="PROSITE-ProRule" id="PRU10076"/>
    </source>
</evidence>
<protein>
    <recommendedName>
        <fullName evidence="9">Pyroglutamyl-peptidase I</fullName>
        <ecNumber evidence="9">3.4.19.3</ecNumber>
    </recommendedName>
</protein>
<dbReference type="InterPro" id="IPR033694">
    <property type="entry name" value="PGPEP1_Cys_AS"/>
</dbReference>
<evidence type="ECO:0000256" key="6">
    <source>
        <dbReference type="ARBA" id="ARBA00022670"/>
    </source>
</evidence>
<organism evidence="11 12">
    <name type="scientific">Oenococcus sicerae</name>
    <dbReference type="NCBI Taxonomy" id="2203724"/>
    <lineage>
        <taxon>Bacteria</taxon>
        <taxon>Bacillati</taxon>
        <taxon>Bacillota</taxon>
        <taxon>Bacilli</taxon>
        <taxon>Lactobacillales</taxon>
        <taxon>Lactobacillaceae</taxon>
        <taxon>Oenococcus</taxon>
    </lineage>
</organism>
<comment type="catalytic activity">
    <reaction evidence="1 9">
        <text>Release of an N-terminal pyroglutamyl group from a polypeptide, the second amino acid generally not being Pro.</text>
        <dbReference type="EC" id="3.4.19.3"/>
    </reaction>
</comment>
<dbReference type="InterPro" id="IPR029762">
    <property type="entry name" value="PGP-I_bact-type"/>
</dbReference>
<keyword evidence="6" id="KW-0645">Protease</keyword>
<dbReference type="PANTHER" id="PTHR23402">
    <property type="entry name" value="PROTEASE FAMILY C15 PYROGLUTAMYL-PEPTIDASE I-RELATED"/>
    <property type="match status" value="1"/>
</dbReference>
<evidence type="ECO:0000256" key="10">
    <source>
        <dbReference type="PROSITE-ProRule" id="PRU10077"/>
    </source>
</evidence>
<comment type="similarity">
    <text evidence="4">Belongs to the peptidase C15 family.</text>
</comment>
<evidence type="ECO:0000256" key="7">
    <source>
        <dbReference type="ARBA" id="ARBA00022801"/>
    </source>
</evidence>
<dbReference type="PROSITE" id="PS01333">
    <property type="entry name" value="PYRASE_GLU"/>
    <property type="match status" value="1"/>
</dbReference>
<evidence type="ECO:0000256" key="5">
    <source>
        <dbReference type="ARBA" id="ARBA00022490"/>
    </source>
</evidence>
<keyword evidence="5" id="KW-0963">Cytoplasm</keyword>
<keyword evidence="7 11" id="KW-0378">Hydrolase</keyword>
<dbReference type="EMBL" id="SDWY01000005">
    <property type="protein sequence ID" value="MDN6900986.1"/>
    <property type="molecule type" value="Genomic_DNA"/>
</dbReference>
<gene>
    <name evidence="11" type="primary">pcp</name>
    <name evidence="11" type="ORF">EVC35_08310</name>
</gene>
<dbReference type="PANTHER" id="PTHR23402:SF1">
    <property type="entry name" value="PYROGLUTAMYL-PEPTIDASE I"/>
    <property type="match status" value="1"/>
</dbReference>
<evidence type="ECO:0000256" key="4">
    <source>
        <dbReference type="ARBA" id="ARBA00006641"/>
    </source>
</evidence>
<dbReference type="InterPro" id="IPR033693">
    <property type="entry name" value="PGPEP1_Glu_AS"/>
</dbReference>